<accession>A0A2M3ZXE3</accession>
<name>A0A2M3ZXE3_9DIPT</name>
<evidence type="ECO:0000256" key="1">
    <source>
        <dbReference type="SAM" id="SignalP"/>
    </source>
</evidence>
<feature type="signal peptide" evidence="1">
    <location>
        <begin position="1"/>
        <end position="19"/>
    </location>
</feature>
<sequence>MVVLVEVLVLTAGVALTATGPPIVGPLLPAVHSTASRYRSITGGVSEIALPVSRITSSGFRRRVADSNNPSSTPCRRFSSFMFSCVGAISCFCNTFCLSCSGHFNPIASVLQCSHMKLM</sequence>
<protein>
    <submittedName>
        <fullName evidence="2">Putative secreted peptide</fullName>
    </submittedName>
</protein>
<feature type="chain" id="PRO_5014895395" evidence="1">
    <location>
        <begin position="20"/>
        <end position="119"/>
    </location>
</feature>
<reference evidence="2" key="1">
    <citation type="submission" date="2018-01" db="EMBL/GenBank/DDBJ databases">
        <title>An insight into the sialome of Amazonian anophelines.</title>
        <authorList>
            <person name="Ribeiro J.M."/>
            <person name="Scarpassa V."/>
            <person name="Calvo E."/>
        </authorList>
    </citation>
    <scope>NUCLEOTIDE SEQUENCE</scope>
    <source>
        <tissue evidence="2">Salivary glands</tissue>
    </source>
</reference>
<keyword evidence="1" id="KW-0732">Signal</keyword>
<dbReference type="AlphaFoldDB" id="A0A2M3ZXE3"/>
<organism evidence="2">
    <name type="scientific">Anopheles braziliensis</name>
    <dbReference type="NCBI Taxonomy" id="58242"/>
    <lineage>
        <taxon>Eukaryota</taxon>
        <taxon>Metazoa</taxon>
        <taxon>Ecdysozoa</taxon>
        <taxon>Arthropoda</taxon>
        <taxon>Hexapoda</taxon>
        <taxon>Insecta</taxon>
        <taxon>Pterygota</taxon>
        <taxon>Neoptera</taxon>
        <taxon>Endopterygota</taxon>
        <taxon>Diptera</taxon>
        <taxon>Nematocera</taxon>
        <taxon>Culicoidea</taxon>
        <taxon>Culicidae</taxon>
        <taxon>Anophelinae</taxon>
        <taxon>Anopheles</taxon>
    </lineage>
</organism>
<dbReference type="EMBL" id="GGFM01012414">
    <property type="protein sequence ID" value="MBW33165.1"/>
    <property type="molecule type" value="Transcribed_RNA"/>
</dbReference>
<proteinExistence type="predicted"/>
<evidence type="ECO:0000313" key="2">
    <source>
        <dbReference type="EMBL" id="MBW33165.1"/>
    </source>
</evidence>